<dbReference type="AlphaFoldDB" id="A0A542YN93"/>
<keyword evidence="4" id="KW-0472">Membrane</keyword>
<name>A0A542YN93_9MICO</name>
<dbReference type="GO" id="GO:0004521">
    <property type="term" value="F:RNA endonuclease activity"/>
    <property type="evidence" value="ECO:0007669"/>
    <property type="project" value="InterPro"/>
</dbReference>
<sequence length="182" mass="19371">MTDQPRSGKRRNPILVMIALGIIALLTWWLGPDAPDSGDAGGGSSQPTSSPSITFQDPDETGSSTGEDDASGTPVDPGTPTDPGNGVPACTDPLPAEAEDVIDDIAAGGPFDYPRNDGVTFENREDLLPDEANGYYREYTVETPGSPDRGARRIVTGGEPPTDPEYWYFTQDHYDSFCAFAP</sequence>
<dbReference type="Gene3D" id="3.10.450.30">
    <property type="entry name" value="Microbial ribonucleases"/>
    <property type="match status" value="1"/>
</dbReference>
<dbReference type="Proteomes" id="UP000319516">
    <property type="component" value="Unassembled WGS sequence"/>
</dbReference>
<dbReference type="Pfam" id="PF00545">
    <property type="entry name" value="Ribonuclease"/>
    <property type="match status" value="1"/>
</dbReference>
<comment type="caution">
    <text evidence="5">The sequence shown here is derived from an EMBL/GenBank/DDBJ whole genome shotgun (WGS) entry which is preliminary data.</text>
</comment>
<feature type="compositionally biased region" description="Low complexity" evidence="3">
    <location>
        <begin position="72"/>
        <end position="88"/>
    </location>
</feature>
<dbReference type="GO" id="GO:0003723">
    <property type="term" value="F:RNA binding"/>
    <property type="evidence" value="ECO:0007669"/>
    <property type="project" value="InterPro"/>
</dbReference>
<accession>A0A542YN93</accession>
<protein>
    <submittedName>
        <fullName evidence="5">Guanyl-specific ribonuclease Sa</fullName>
    </submittedName>
</protein>
<evidence type="ECO:0000313" key="5">
    <source>
        <dbReference type="EMBL" id="TQL49566.1"/>
    </source>
</evidence>
<organism evidence="5 6">
    <name type="scientific">Ornithinicoccus hortensis</name>
    <dbReference type="NCBI Taxonomy" id="82346"/>
    <lineage>
        <taxon>Bacteria</taxon>
        <taxon>Bacillati</taxon>
        <taxon>Actinomycetota</taxon>
        <taxon>Actinomycetes</taxon>
        <taxon>Micrococcales</taxon>
        <taxon>Intrasporangiaceae</taxon>
        <taxon>Ornithinicoccus</taxon>
    </lineage>
</organism>
<evidence type="ECO:0000256" key="2">
    <source>
        <dbReference type="ARBA" id="ARBA00022801"/>
    </source>
</evidence>
<gene>
    <name evidence="5" type="ORF">FB467_0641</name>
</gene>
<keyword evidence="4" id="KW-0812">Transmembrane</keyword>
<evidence type="ECO:0000256" key="3">
    <source>
        <dbReference type="SAM" id="MobiDB-lite"/>
    </source>
</evidence>
<keyword evidence="4" id="KW-1133">Transmembrane helix</keyword>
<dbReference type="RefSeq" id="WP_228393345.1">
    <property type="nucleotide sequence ID" value="NZ_BAAAIK010000003.1"/>
</dbReference>
<dbReference type="SUPFAM" id="SSF53933">
    <property type="entry name" value="Microbial ribonucleases"/>
    <property type="match status" value="1"/>
</dbReference>
<dbReference type="InterPro" id="IPR016191">
    <property type="entry name" value="Ribonuclease/ribotoxin"/>
</dbReference>
<keyword evidence="6" id="KW-1185">Reference proteome</keyword>
<feature type="region of interest" description="Disordered" evidence="3">
    <location>
        <begin position="31"/>
        <end position="98"/>
    </location>
</feature>
<dbReference type="GO" id="GO:0016787">
    <property type="term" value="F:hydrolase activity"/>
    <property type="evidence" value="ECO:0007669"/>
    <property type="project" value="UniProtKB-KW"/>
</dbReference>
<feature type="transmembrane region" description="Helical" evidence="4">
    <location>
        <begin position="12"/>
        <end position="31"/>
    </location>
</feature>
<proteinExistence type="predicted"/>
<dbReference type="EMBL" id="VFOP01000001">
    <property type="protein sequence ID" value="TQL49566.1"/>
    <property type="molecule type" value="Genomic_DNA"/>
</dbReference>
<evidence type="ECO:0000313" key="6">
    <source>
        <dbReference type="Proteomes" id="UP000319516"/>
    </source>
</evidence>
<dbReference type="InterPro" id="IPR000026">
    <property type="entry name" value="N1-like"/>
</dbReference>
<keyword evidence="1" id="KW-0540">Nuclease</keyword>
<evidence type="ECO:0000256" key="4">
    <source>
        <dbReference type="SAM" id="Phobius"/>
    </source>
</evidence>
<keyword evidence="2" id="KW-0378">Hydrolase</keyword>
<evidence type="ECO:0000256" key="1">
    <source>
        <dbReference type="ARBA" id="ARBA00022722"/>
    </source>
</evidence>
<reference evidence="5 6" key="1">
    <citation type="submission" date="2019-06" db="EMBL/GenBank/DDBJ databases">
        <title>Sequencing the genomes of 1000 actinobacteria strains.</title>
        <authorList>
            <person name="Klenk H.-P."/>
        </authorList>
    </citation>
    <scope>NUCLEOTIDE SEQUENCE [LARGE SCALE GENOMIC DNA]</scope>
    <source>
        <strain evidence="5 6">DSM 12335</strain>
    </source>
</reference>